<dbReference type="InterPro" id="IPR025393">
    <property type="entry name" value="DUF4301"/>
</dbReference>
<dbReference type="AlphaFoldDB" id="A6TJT2"/>
<dbReference type="eggNOG" id="COG3172">
    <property type="taxonomic scope" value="Bacteria"/>
</dbReference>
<feature type="domain" description="DUF4301" evidence="1">
    <location>
        <begin position="2"/>
        <end position="142"/>
    </location>
</feature>
<dbReference type="Proteomes" id="UP000001572">
    <property type="component" value="Chromosome"/>
</dbReference>
<dbReference type="RefSeq" id="WP_011971359.1">
    <property type="nucleotide sequence ID" value="NC_009633.1"/>
</dbReference>
<evidence type="ECO:0000313" key="2">
    <source>
        <dbReference type="EMBL" id="ABR46450.1"/>
    </source>
</evidence>
<accession>A6TJT2</accession>
<dbReference type="KEGG" id="amt:Amet_0215"/>
<gene>
    <name evidence="2" type="ordered locus">Amet_0215</name>
</gene>
<dbReference type="HOGENOM" id="CLU_1801994_0_0_9"/>
<dbReference type="EMBL" id="CP000724">
    <property type="protein sequence ID" value="ABR46450.1"/>
    <property type="molecule type" value="Genomic_DNA"/>
</dbReference>
<evidence type="ECO:0000259" key="1">
    <source>
        <dbReference type="Pfam" id="PF14134"/>
    </source>
</evidence>
<reference evidence="3" key="1">
    <citation type="journal article" date="2016" name="Genome Announc.">
        <title>Complete genome sequence of Alkaliphilus metalliredigens strain QYMF, an alkaliphilic and metal-reducing bacterium isolated from borax-contaminated leachate ponds.</title>
        <authorList>
            <person name="Hwang C."/>
            <person name="Copeland A."/>
            <person name="Lucas S."/>
            <person name="Lapidus A."/>
            <person name="Barry K."/>
            <person name="Detter J.C."/>
            <person name="Glavina Del Rio T."/>
            <person name="Hammon N."/>
            <person name="Israni S."/>
            <person name="Dalin E."/>
            <person name="Tice H."/>
            <person name="Pitluck S."/>
            <person name="Chertkov O."/>
            <person name="Brettin T."/>
            <person name="Bruce D."/>
            <person name="Han C."/>
            <person name="Schmutz J."/>
            <person name="Larimer F."/>
            <person name="Land M.L."/>
            <person name="Hauser L."/>
            <person name="Kyrpides N."/>
            <person name="Mikhailova N."/>
            <person name="Ye Q."/>
            <person name="Zhou J."/>
            <person name="Richardson P."/>
            <person name="Fields M.W."/>
        </authorList>
    </citation>
    <scope>NUCLEOTIDE SEQUENCE [LARGE SCALE GENOMIC DNA]</scope>
    <source>
        <strain evidence="3">QYMF</strain>
    </source>
</reference>
<protein>
    <recommendedName>
        <fullName evidence="1">DUF4301 domain-containing protein</fullName>
    </recommendedName>
</protein>
<dbReference type="Pfam" id="PF14134">
    <property type="entry name" value="DUF4301"/>
    <property type="match status" value="1"/>
</dbReference>
<evidence type="ECO:0000313" key="3">
    <source>
        <dbReference type="Proteomes" id="UP000001572"/>
    </source>
</evidence>
<proteinExistence type="predicted"/>
<dbReference type="STRING" id="293826.Amet_0215"/>
<sequence>MEKSIERFKKGAKYVNIESAVRRDHLTSINDTSDDYLNLKCVKFIPASGAATRMFEDLYKYLDDKIATESINQFFDELENITFYEEIKDFIEKENIDKNVTSDRIKIIDYILNSNKMNYGNLPKAVIKMNSYKDFSTTPIEDA</sequence>
<dbReference type="OrthoDB" id="5572060at2"/>
<organism evidence="2 3">
    <name type="scientific">Alkaliphilus metalliredigens (strain QYMF)</name>
    <dbReference type="NCBI Taxonomy" id="293826"/>
    <lineage>
        <taxon>Bacteria</taxon>
        <taxon>Bacillati</taxon>
        <taxon>Bacillota</taxon>
        <taxon>Clostridia</taxon>
        <taxon>Peptostreptococcales</taxon>
        <taxon>Natronincolaceae</taxon>
        <taxon>Alkaliphilus</taxon>
    </lineage>
</organism>
<keyword evidence="3" id="KW-1185">Reference proteome</keyword>
<name>A6TJT2_ALKMQ</name>